<organism evidence="1">
    <name type="scientific">uncultured marine group II/III euryarchaeote AD1000_30_D02</name>
    <dbReference type="NCBI Taxonomy" id="1457751"/>
    <lineage>
        <taxon>Archaea</taxon>
        <taxon>Methanobacteriati</taxon>
        <taxon>Methanobacteriota</taxon>
        <taxon>environmental samples</taxon>
    </lineage>
</organism>
<proteinExistence type="predicted"/>
<evidence type="ECO:0000313" key="1">
    <source>
        <dbReference type="EMBL" id="AIE92954.1"/>
    </source>
</evidence>
<accession>A0A075FNP4</accession>
<dbReference type="EMBL" id="KF900381">
    <property type="protein sequence ID" value="AIE92954.1"/>
    <property type="molecule type" value="Genomic_DNA"/>
</dbReference>
<dbReference type="AlphaFoldDB" id="A0A075FNP4"/>
<sequence>MATYALQPGNLKAGDYEHGLKTSQTESRPRQSWINELRLNFGNQLVCAKFGCTNPATHGAHLRVSAWKEFIAVVGKGGQAVVPCCAQHHDGANGAPIKVKQTPCIWDKNSPYDF</sequence>
<protein>
    <submittedName>
        <fullName evidence="1">Uncharacterized protein</fullName>
    </submittedName>
</protein>
<reference evidence="1" key="1">
    <citation type="journal article" date="2014" name="Genome Biol. Evol.">
        <title>Pangenome evidence for extensive interdomain horizontal transfer affecting lineage core and shell genes in uncultured planktonic thaumarchaeota and euryarchaeota.</title>
        <authorList>
            <person name="Deschamps P."/>
            <person name="Zivanovic Y."/>
            <person name="Moreira D."/>
            <person name="Rodriguez-Valera F."/>
            <person name="Lopez-Garcia P."/>
        </authorList>
    </citation>
    <scope>NUCLEOTIDE SEQUENCE</scope>
</reference>
<name>A0A075FNP4_9EURY</name>